<dbReference type="AlphaFoldDB" id="A0A662Z6H5"/>
<dbReference type="EMBL" id="FOIT01000003">
    <property type="protein sequence ID" value="SEV99418.1"/>
    <property type="molecule type" value="Genomic_DNA"/>
</dbReference>
<accession>A0A662Z6H5</accession>
<evidence type="ECO:0000313" key="1">
    <source>
        <dbReference type="EMBL" id="SEV99418.1"/>
    </source>
</evidence>
<proteinExistence type="predicted"/>
<name>A0A662Z6H5_9STAP</name>
<protein>
    <submittedName>
        <fullName evidence="1">Uncharacterized protein</fullName>
    </submittedName>
</protein>
<organism evidence="1 2">
    <name type="scientific">Aliicoccus persicus</name>
    <dbReference type="NCBI Taxonomy" id="930138"/>
    <lineage>
        <taxon>Bacteria</taxon>
        <taxon>Bacillati</taxon>
        <taxon>Bacillota</taxon>
        <taxon>Bacilli</taxon>
        <taxon>Bacillales</taxon>
        <taxon>Staphylococcaceae</taxon>
        <taxon>Aliicoccus</taxon>
    </lineage>
</organism>
<reference evidence="1 2" key="1">
    <citation type="submission" date="2016-10" db="EMBL/GenBank/DDBJ databases">
        <authorList>
            <person name="Varghese N."/>
            <person name="Submissions S."/>
        </authorList>
    </citation>
    <scope>NUCLEOTIDE SEQUENCE [LARGE SCALE GENOMIC DNA]</scope>
    <source>
        <strain evidence="1 2">IBRC-M10081</strain>
    </source>
</reference>
<gene>
    <name evidence="1" type="ORF">SAMN05192557_1112</name>
</gene>
<evidence type="ECO:0000313" key="2">
    <source>
        <dbReference type="Proteomes" id="UP000243605"/>
    </source>
</evidence>
<dbReference type="RefSeq" id="WP_091474672.1">
    <property type="nucleotide sequence ID" value="NZ_FOIT01000003.1"/>
</dbReference>
<sequence length="302" mass="34611">MRNVLLLGVHSEVGIELYESLKETYKLYAFSTFDQDNVRLDIEYLKVDLFDLDAVIEGVKGMDTIIFFDDPIMRLSRLTQGKMSDIMKLVADSIGRAATANNVEQIIYVRDEIGGYNLGEILGAHGTPVAITKTDIKRQGKGLGYRTHPRKEYRSASRSIMPEGWTISDVAKYYFEWLSNIIFDVVSVEFKEDFVYVYIAQVSSPAFKLKLNRDIDHEGIVIYDVVSGFLINDSKYKTPRFEFRALKNRNDFIYAIHDLEPSIPWGLFSITHAPVQALINRVYRVEMIISGKLERRGNKPNN</sequence>
<dbReference type="Proteomes" id="UP000243605">
    <property type="component" value="Unassembled WGS sequence"/>
</dbReference>
<keyword evidence="2" id="KW-1185">Reference proteome</keyword>
<dbReference type="OrthoDB" id="9774199at2"/>